<keyword evidence="1" id="KW-1015">Disulfide bond</keyword>
<feature type="non-terminal residue" evidence="6">
    <location>
        <position position="1"/>
    </location>
</feature>
<dbReference type="PROSITE" id="PS50923">
    <property type="entry name" value="SUSHI"/>
    <property type="match status" value="1"/>
</dbReference>
<keyword evidence="4" id="KW-1133">Transmembrane helix</keyword>
<dbReference type="Gene3D" id="2.20.28.230">
    <property type="match status" value="1"/>
</dbReference>
<keyword evidence="4" id="KW-0812">Transmembrane</keyword>
<gene>
    <name evidence="6" type="primary">IL-15RA</name>
</gene>
<proteinExistence type="predicted"/>
<evidence type="ECO:0000256" key="4">
    <source>
        <dbReference type="SAM" id="Phobius"/>
    </source>
</evidence>
<dbReference type="SUPFAM" id="SSF57535">
    <property type="entry name" value="Complement control module/SCR domain"/>
    <property type="match status" value="1"/>
</dbReference>
<feature type="transmembrane region" description="Helical" evidence="4">
    <location>
        <begin position="127"/>
        <end position="149"/>
    </location>
</feature>
<comment type="caution">
    <text evidence="2">Lacks conserved residue(s) required for the propagation of feature annotation.</text>
</comment>
<accession>A0A1A7YC69</accession>
<dbReference type="CDD" id="cd00033">
    <property type="entry name" value="CCP"/>
    <property type="match status" value="1"/>
</dbReference>
<keyword evidence="6" id="KW-0675">Receptor</keyword>
<name>A0A1A7YC69_9TELE</name>
<reference evidence="6" key="2">
    <citation type="submission" date="2016-06" db="EMBL/GenBank/DDBJ databases">
        <title>The genome of a short-lived fish provides insights into sex chromosome evolution and the genetic control of aging.</title>
        <authorList>
            <person name="Reichwald K."/>
            <person name="Felder M."/>
            <person name="Petzold A."/>
            <person name="Koch P."/>
            <person name="Groth M."/>
            <person name="Platzer M."/>
        </authorList>
    </citation>
    <scope>NUCLEOTIDE SEQUENCE</scope>
    <source>
        <tissue evidence="6">Brain</tissue>
    </source>
</reference>
<dbReference type="InterPro" id="IPR000436">
    <property type="entry name" value="Sushi_SCR_CCP_dom"/>
</dbReference>
<reference evidence="6" key="1">
    <citation type="submission" date="2016-05" db="EMBL/GenBank/DDBJ databases">
        <authorList>
            <person name="Lavstsen T."/>
            <person name="Jespersen J.S."/>
        </authorList>
    </citation>
    <scope>NUCLEOTIDE SEQUENCE</scope>
    <source>
        <tissue evidence="6">Brain</tissue>
    </source>
</reference>
<dbReference type="AlphaFoldDB" id="A0A1A7YC69"/>
<dbReference type="InterPro" id="IPR035976">
    <property type="entry name" value="Sushi/SCR/CCP_sf"/>
</dbReference>
<evidence type="ECO:0000259" key="5">
    <source>
        <dbReference type="PROSITE" id="PS50923"/>
    </source>
</evidence>
<dbReference type="SMR" id="A0A1A7YC69"/>
<feature type="domain" description="Sushi" evidence="5">
    <location>
        <begin position="1"/>
        <end position="34"/>
    </location>
</feature>
<protein>
    <submittedName>
        <fullName evidence="6">IL-15 receptor alpha chain</fullName>
    </submittedName>
</protein>
<evidence type="ECO:0000313" key="6">
    <source>
        <dbReference type="EMBL" id="SBP27858.1"/>
    </source>
</evidence>
<keyword evidence="2" id="KW-0768">Sushi</keyword>
<organism evidence="6">
    <name type="scientific">Iconisemion striatum</name>
    <dbReference type="NCBI Taxonomy" id="60296"/>
    <lineage>
        <taxon>Eukaryota</taxon>
        <taxon>Metazoa</taxon>
        <taxon>Chordata</taxon>
        <taxon>Craniata</taxon>
        <taxon>Vertebrata</taxon>
        <taxon>Euteleostomi</taxon>
        <taxon>Actinopterygii</taxon>
        <taxon>Neopterygii</taxon>
        <taxon>Teleostei</taxon>
        <taxon>Neoteleostei</taxon>
        <taxon>Acanthomorphata</taxon>
        <taxon>Ovalentaria</taxon>
        <taxon>Atherinomorphae</taxon>
        <taxon>Cyprinodontiformes</taxon>
        <taxon>Nothobranchiidae</taxon>
        <taxon>Iconisemion</taxon>
    </lineage>
</organism>
<evidence type="ECO:0000256" key="1">
    <source>
        <dbReference type="ARBA" id="ARBA00023157"/>
    </source>
</evidence>
<evidence type="ECO:0000256" key="2">
    <source>
        <dbReference type="PROSITE-ProRule" id="PRU00302"/>
    </source>
</evidence>
<feature type="compositionally biased region" description="Polar residues" evidence="3">
    <location>
        <begin position="41"/>
        <end position="80"/>
    </location>
</feature>
<dbReference type="InterPro" id="IPR042372">
    <property type="entry name" value="IL15RA"/>
</dbReference>
<dbReference type="PANTHER" id="PTHR15060">
    <property type="entry name" value="INTERLEUKIN-15 RECEPTOR SUBUNIT ALPHA"/>
    <property type="match status" value="1"/>
</dbReference>
<dbReference type="GO" id="GO:0042010">
    <property type="term" value="F:interleukin-15 receptor activity"/>
    <property type="evidence" value="ECO:0007669"/>
    <property type="project" value="InterPro"/>
</dbReference>
<keyword evidence="4" id="KW-0472">Membrane</keyword>
<feature type="region of interest" description="Disordered" evidence="3">
    <location>
        <begin position="35"/>
        <end position="80"/>
    </location>
</feature>
<evidence type="ECO:0000256" key="3">
    <source>
        <dbReference type="SAM" id="MobiDB-lite"/>
    </source>
</evidence>
<sequence>YTCVQGYVRKAGTSNRITCQDNGSWSKSNLECIKDPKLPVQTPNNPAKPQIPTETPNSKGTPTSLLSHQGTTSESSLGGTNSVALTSQGIIKNITPCCISENPSPSPRNENNTLKNEAITATVGQTVGISFVVVVLICGVIVILIILLYRRRNLTPARTEQELEPMNNSAGP</sequence>
<dbReference type="PANTHER" id="PTHR15060:SF0">
    <property type="entry name" value="INTERLEUKIN-15 RECEPTOR SUBUNIT ALPHA"/>
    <property type="match status" value="1"/>
</dbReference>
<dbReference type="EMBL" id="HADX01005626">
    <property type="protein sequence ID" value="SBP27858.1"/>
    <property type="molecule type" value="Transcribed_RNA"/>
</dbReference>
<dbReference type="Pfam" id="PF00084">
    <property type="entry name" value="Sushi"/>
    <property type="match status" value="1"/>
</dbReference>